<feature type="domain" description="C3H1-type" evidence="13">
    <location>
        <begin position="12"/>
        <end position="40"/>
    </location>
</feature>
<dbReference type="SUPFAM" id="SSF54928">
    <property type="entry name" value="RNA-binding domain, RBD"/>
    <property type="match status" value="1"/>
</dbReference>
<keyword evidence="8" id="KW-0238">DNA-binding</keyword>
<dbReference type="GO" id="GO:0030628">
    <property type="term" value="F:pre-mRNA 3'-splice site binding"/>
    <property type="evidence" value="ECO:0000318"/>
    <property type="project" value="GO_Central"/>
</dbReference>
<dbReference type="Pfam" id="PF00642">
    <property type="entry name" value="zf-CCCH"/>
    <property type="match status" value="1"/>
</dbReference>
<dbReference type="InterPro" id="IPR035979">
    <property type="entry name" value="RBD_domain_sf"/>
</dbReference>
<feature type="compositionally biased region" description="Basic and acidic residues" evidence="12">
    <location>
        <begin position="239"/>
        <end position="251"/>
    </location>
</feature>
<dbReference type="GO" id="GO:0000398">
    <property type="term" value="P:mRNA splicing, via spliceosome"/>
    <property type="evidence" value="ECO:0000318"/>
    <property type="project" value="GO_Central"/>
</dbReference>
<dbReference type="CDD" id="cd12287">
    <property type="entry name" value="RRM_U2AF35_like"/>
    <property type="match status" value="1"/>
</dbReference>
<dbReference type="InParanoid" id="A0BQR7"/>
<dbReference type="GO" id="GO:0008270">
    <property type="term" value="F:zinc ion binding"/>
    <property type="evidence" value="ECO:0007669"/>
    <property type="project" value="UniProtKB-KW"/>
</dbReference>
<sequence>MAGGLERVYGTEEDKVNCSFYIKIGACRYENKCQRIHSIPPISQTILFKHMYQNSPMEVAIASGNAVSQAGIEEALEKFENFYEDVFLKLAEFGEIEDLIVCENIGDHLVGNVYVKYTSELFAESCFNTLQNLSYENRPLQMEYSPVLDFSSAKCKQYIDGTCQRGGACNYLHLKKISTKFKKSLFNQMYEEHPEYREKKEKEVVEQDNLIVILFRKSPKKHKKKEKKSNKKKSSSSRESSRRNSIERQKMINDWNETGIQNVSQAQKMMYGNNMPAPVYTPKVSMRTSPELLQLQLQLAALKEQLAAIKMS</sequence>
<dbReference type="FunFam" id="3.30.70.330:FF:000122">
    <property type="entry name" value="Splicing factor U2AF small subunit"/>
    <property type="match status" value="1"/>
</dbReference>
<evidence type="ECO:0000256" key="3">
    <source>
        <dbReference type="ARBA" id="ARBA00022723"/>
    </source>
</evidence>
<dbReference type="eggNOG" id="KOG2202">
    <property type="taxonomic scope" value="Eukaryota"/>
</dbReference>
<evidence type="ECO:0000256" key="5">
    <source>
        <dbReference type="ARBA" id="ARBA00022771"/>
    </source>
</evidence>
<dbReference type="GO" id="GO:0089701">
    <property type="term" value="C:U2AF complex"/>
    <property type="evidence" value="ECO:0000318"/>
    <property type="project" value="GO_Central"/>
</dbReference>
<dbReference type="RefSeq" id="XP_001428282.1">
    <property type="nucleotide sequence ID" value="XM_001428245.1"/>
</dbReference>
<gene>
    <name evidence="14" type="ORF">GSPATT00031113001</name>
</gene>
<evidence type="ECO:0000256" key="9">
    <source>
        <dbReference type="ARBA" id="ARBA00023187"/>
    </source>
</evidence>
<organism evidence="14 15">
    <name type="scientific">Paramecium tetraurelia</name>
    <dbReference type="NCBI Taxonomy" id="5888"/>
    <lineage>
        <taxon>Eukaryota</taxon>
        <taxon>Sar</taxon>
        <taxon>Alveolata</taxon>
        <taxon>Ciliophora</taxon>
        <taxon>Intramacronucleata</taxon>
        <taxon>Oligohymenophorea</taxon>
        <taxon>Peniculida</taxon>
        <taxon>Parameciidae</taxon>
        <taxon>Paramecium</taxon>
    </lineage>
</organism>
<keyword evidence="3 11" id="KW-0479">Metal-binding</keyword>
<keyword evidence="15" id="KW-1185">Reference proteome</keyword>
<feature type="region of interest" description="Disordered" evidence="12">
    <location>
        <begin position="219"/>
        <end position="254"/>
    </location>
</feature>
<dbReference type="PANTHER" id="PTHR12620">
    <property type="entry name" value="U2 SNRNP AUXILIARY FACTOR, SMALL SUBUNIT"/>
    <property type="match status" value="1"/>
</dbReference>
<keyword evidence="7" id="KW-0694">RNA-binding</keyword>
<evidence type="ECO:0000259" key="13">
    <source>
        <dbReference type="PROSITE" id="PS50103"/>
    </source>
</evidence>
<dbReference type="GO" id="GO:0005681">
    <property type="term" value="C:spliceosomal complex"/>
    <property type="evidence" value="ECO:0000318"/>
    <property type="project" value="GO_Central"/>
</dbReference>
<keyword evidence="2" id="KW-0507">mRNA processing</keyword>
<reference evidence="14 15" key="1">
    <citation type="journal article" date="2006" name="Nature">
        <title>Global trends of whole-genome duplications revealed by the ciliate Paramecium tetraurelia.</title>
        <authorList>
            <consortium name="Genoscope"/>
            <person name="Aury J.-M."/>
            <person name="Jaillon O."/>
            <person name="Duret L."/>
            <person name="Noel B."/>
            <person name="Jubin C."/>
            <person name="Porcel B.M."/>
            <person name="Segurens B."/>
            <person name="Daubin V."/>
            <person name="Anthouard V."/>
            <person name="Aiach N."/>
            <person name="Arnaiz O."/>
            <person name="Billaut A."/>
            <person name="Beisson J."/>
            <person name="Blanc I."/>
            <person name="Bouhouche K."/>
            <person name="Camara F."/>
            <person name="Duharcourt S."/>
            <person name="Guigo R."/>
            <person name="Gogendeau D."/>
            <person name="Katinka M."/>
            <person name="Keller A.-M."/>
            <person name="Kissmehl R."/>
            <person name="Klotz C."/>
            <person name="Koll F."/>
            <person name="Le Moue A."/>
            <person name="Lepere C."/>
            <person name="Malinsky S."/>
            <person name="Nowacki M."/>
            <person name="Nowak J.K."/>
            <person name="Plattner H."/>
            <person name="Poulain J."/>
            <person name="Ruiz F."/>
            <person name="Serrano V."/>
            <person name="Zagulski M."/>
            <person name="Dessen P."/>
            <person name="Betermier M."/>
            <person name="Weissenbach J."/>
            <person name="Scarpelli C."/>
            <person name="Schachter V."/>
            <person name="Sperling L."/>
            <person name="Meyer E."/>
            <person name="Cohen J."/>
            <person name="Wincker P."/>
        </authorList>
    </citation>
    <scope>NUCLEOTIDE SEQUENCE [LARGE SCALE GENOMIC DNA]</scope>
    <source>
        <strain evidence="14 15">Stock d4-2</strain>
    </source>
</reference>
<dbReference type="GeneID" id="5014066"/>
<dbReference type="FunCoup" id="A0BQR7">
    <property type="interactions" value="903"/>
</dbReference>
<dbReference type="GO" id="GO:0003677">
    <property type="term" value="F:DNA binding"/>
    <property type="evidence" value="ECO:0007669"/>
    <property type="project" value="UniProtKB-KW"/>
</dbReference>
<evidence type="ECO:0000313" key="15">
    <source>
        <dbReference type="Proteomes" id="UP000000600"/>
    </source>
</evidence>
<dbReference type="OrthoDB" id="302094at2759"/>
<dbReference type="STRING" id="5888.A0BQR7"/>
<dbReference type="Proteomes" id="UP000000600">
    <property type="component" value="Unassembled WGS sequence"/>
</dbReference>
<evidence type="ECO:0000256" key="4">
    <source>
        <dbReference type="ARBA" id="ARBA00022737"/>
    </source>
</evidence>
<dbReference type="InterPro" id="IPR009145">
    <property type="entry name" value="U2AF_small"/>
</dbReference>
<dbReference type="SMART" id="SM00356">
    <property type="entry name" value="ZnF_C3H1"/>
    <property type="match status" value="2"/>
</dbReference>
<evidence type="ECO:0000313" key="14">
    <source>
        <dbReference type="EMBL" id="CAK60884.1"/>
    </source>
</evidence>
<dbReference type="HOGENOM" id="CLU_059852_2_1_1"/>
<dbReference type="Gene3D" id="3.30.70.330">
    <property type="match status" value="1"/>
</dbReference>
<protein>
    <recommendedName>
        <fullName evidence="13">C3H1-type domain-containing protein</fullName>
    </recommendedName>
</protein>
<evidence type="ECO:0000256" key="8">
    <source>
        <dbReference type="ARBA" id="ARBA00023125"/>
    </source>
</evidence>
<dbReference type="PROSITE" id="PS50103">
    <property type="entry name" value="ZF_C3H1"/>
    <property type="match status" value="2"/>
</dbReference>
<keyword evidence="5 11" id="KW-0863">Zinc-finger</keyword>
<evidence type="ECO:0000256" key="7">
    <source>
        <dbReference type="ARBA" id="ARBA00022884"/>
    </source>
</evidence>
<feature type="zinc finger region" description="C3H1-type" evidence="11">
    <location>
        <begin position="149"/>
        <end position="176"/>
    </location>
</feature>
<keyword evidence="10" id="KW-0539">Nucleus</keyword>
<dbReference type="EMBL" id="CT868010">
    <property type="protein sequence ID" value="CAK60884.1"/>
    <property type="molecule type" value="Genomic_DNA"/>
</dbReference>
<dbReference type="InterPro" id="IPR000571">
    <property type="entry name" value="Znf_CCCH"/>
</dbReference>
<keyword evidence="9" id="KW-0508">mRNA splicing</keyword>
<dbReference type="InterPro" id="IPR012677">
    <property type="entry name" value="Nucleotide-bd_a/b_plait_sf"/>
</dbReference>
<keyword evidence="4" id="KW-0677">Repeat</keyword>
<proteinExistence type="predicted"/>
<evidence type="ECO:0000256" key="2">
    <source>
        <dbReference type="ARBA" id="ARBA00022664"/>
    </source>
</evidence>
<accession>A0BQR7</accession>
<dbReference type="OMA" id="XAVSDVE"/>
<evidence type="ECO:0000256" key="11">
    <source>
        <dbReference type="PROSITE-ProRule" id="PRU00723"/>
    </source>
</evidence>
<comment type="subcellular location">
    <subcellularLocation>
        <location evidence="1">Nucleus</location>
    </subcellularLocation>
</comment>
<dbReference type="PRINTS" id="PR01848">
    <property type="entry name" value="U2AUXFACTOR"/>
</dbReference>
<evidence type="ECO:0000256" key="6">
    <source>
        <dbReference type="ARBA" id="ARBA00022833"/>
    </source>
</evidence>
<evidence type="ECO:0000256" key="12">
    <source>
        <dbReference type="SAM" id="MobiDB-lite"/>
    </source>
</evidence>
<feature type="zinc finger region" description="C3H1-type" evidence="11">
    <location>
        <begin position="12"/>
        <end position="40"/>
    </location>
</feature>
<dbReference type="AlphaFoldDB" id="A0BQR7"/>
<keyword evidence="6 11" id="KW-0862">Zinc</keyword>
<feature type="domain" description="C3H1-type" evidence="13">
    <location>
        <begin position="149"/>
        <end position="176"/>
    </location>
</feature>
<evidence type="ECO:0000256" key="10">
    <source>
        <dbReference type="ARBA" id="ARBA00023242"/>
    </source>
</evidence>
<evidence type="ECO:0000256" key="1">
    <source>
        <dbReference type="ARBA" id="ARBA00004123"/>
    </source>
</evidence>
<name>A0BQR7_PARTE</name>
<feature type="compositionally biased region" description="Basic residues" evidence="12">
    <location>
        <begin position="219"/>
        <end position="235"/>
    </location>
</feature>
<dbReference type="KEGG" id="ptm:GSPATT00031113001"/>